<protein>
    <submittedName>
        <fullName evidence="1">cDNA: FLJ22814 fis, clone KAIA3004</fullName>
    </submittedName>
</protein>
<dbReference type="AlphaFoldDB" id="Q9H5X8"/>
<name>Q9H5X8_HUMAN</name>
<organism evidence="1">
    <name type="scientific">Homo sapiens</name>
    <name type="common">Human</name>
    <dbReference type="NCBI Taxonomy" id="9606"/>
    <lineage>
        <taxon>Eukaryota</taxon>
        <taxon>Metazoa</taxon>
        <taxon>Chordata</taxon>
        <taxon>Craniata</taxon>
        <taxon>Vertebrata</taxon>
        <taxon>Euteleostomi</taxon>
        <taxon>Mammalia</taxon>
        <taxon>Eutheria</taxon>
        <taxon>Euarchontoglires</taxon>
        <taxon>Primates</taxon>
        <taxon>Haplorrhini</taxon>
        <taxon>Catarrhini</taxon>
        <taxon>Hominidae</taxon>
        <taxon>Homo</taxon>
    </lineage>
</organism>
<accession>Q9H5X8</accession>
<proteinExistence type="evidence at transcript level"/>
<evidence type="ECO:0000313" key="1">
    <source>
        <dbReference type="EMBL" id="BAB15489.1"/>
    </source>
</evidence>
<sequence>MLPGSLKREDTRKQVKIILLLFCIQQASYYGTAVMGQAYLPELGTQWGPPWLSLTGVTTGCRQTPVLSILLARPAESSESRVGYWMPRREEGAREVSPKVLQGPQQAWTEEVWTAWPCPEPLCIITAVPNLHPTLSLPIPGPGALLLCSRDSWSSLRQHTVLLWRRPSPTHAGMLQPVPEQVVAGGCWQRRDNGPAPGGKCWLQGTESSPCHSPCYPLGNLKGISKNSGSATLLSFLWNM</sequence>
<reference evidence="1" key="1">
    <citation type="submission" date="2000-08" db="EMBL/GenBank/DDBJ databases">
        <title>NEDO human cDNA sequencing project.</title>
        <authorList>
            <person name="Kawakami T."/>
            <person name="Noguchi S."/>
            <person name="Itoh T."/>
            <person name="Shigeta K."/>
            <person name="Senba T."/>
            <person name="Matsumura K."/>
            <person name="Nakajima Y."/>
            <person name="Mizuno T."/>
            <person name="Morinaga M."/>
            <person name="Tanigami A."/>
            <person name="Fujiwara T."/>
            <person name="Ono T."/>
            <person name="Yamada K."/>
            <person name="Fujii Y."/>
            <person name="Ozaki K."/>
            <person name="Hirao M."/>
            <person name="Ohmori Y."/>
            <person name="Ota T."/>
            <person name="Suzuki Y."/>
            <person name="Obayashi M."/>
            <person name="Nishi T."/>
            <person name="Shibahara T."/>
            <person name="Tanaka T."/>
            <person name="Nakamura Y."/>
            <person name="Isogai T."/>
            <person name="Sugano S."/>
        </authorList>
    </citation>
    <scope>NUCLEOTIDE SEQUENCE</scope>
    <source>
        <tissue evidence="1">Ileal mucosa</tissue>
    </source>
</reference>
<dbReference type="EMBL" id="AK026467">
    <property type="protein sequence ID" value="BAB15489.1"/>
    <property type="molecule type" value="mRNA"/>
</dbReference>